<keyword evidence="3" id="KW-1185">Reference proteome</keyword>
<evidence type="ECO:0000313" key="2">
    <source>
        <dbReference type="EMBL" id="THU66389.1"/>
    </source>
</evidence>
<evidence type="ECO:0000256" key="1">
    <source>
        <dbReference type="SAM" id="SignalP"/>
    </source>
</evidence>
<sequence length="139" mass="15664">MARRWTRGHCLALTAVRSLSPAQLSRLFFFCCTWYSLRSTGDIPMASSLQGCDQRLSKEHFLIVTSYAREKRERGHPRKTSMQISLMEGLSYSTKTMSARTLMTEGACMRSVQILKLCTASQFISPTGAGVNIPKCLRY</sequence>
<dbReference type="Proteomes" id="UP000317650">
    <property type="component" value="Chromosome 5"/>
</dbReference>
<reference evidence="2 3" key="1">
    <citation type="journal article" date="2019" name="Nat. Plants">
        <title>Genome sequencing of Musa balbisiana reveals subgenome evolution and function divergence in polyploid bananas.</title>
        <authorList>
            <person name="Yao X."/>
        </authorList>
    </citation>
    <scope>NUCLEOTIDE SEQUENCE [LARGE SCALE GENOMIC DNA]</scope>
    <source>
        <strain evidence="3">cv. DH-PKW</strain>
        <tissue evidence="2">Leaves</tissue>
    </source>
</reference>
<organism evidence="2 3">
    <name type="scientific">Musa balbisiana</name>
    <name type="common">Banana</name>
    <dbReference type="NCBI Taxonomy" id="52838"/>
    <lineage>
        <taxon>Eukaryota</taxon>
        <taxon>Viridiplantae</taxon>
        <taxon>Streptophyta</taxon>
        <taxon>Embryophyta</taxon>
        <taxon>Tracheophyta</taxon>
        <taxon>Spermatophyta</taxon>
        <taxon>Magnoliopsida</taxon>
        <taxon>Liliopsida</taxon>
        <taxon>Zingiberales</taxon>
        <taxon>Musaceae</taxon>
        <taxon>Musa</taxon>
    </lineage>
</organism>
<accession>A0A4S8JVX6</accession>
<comment type="caution">
    <text evidence="2">The sequence shown here is derived from an EMBL/GenBank/DDBJ whole genome shotgun (WGS) entry which is preliminary data.</text>
</comment>
<evidence type="ECO:0008006" key="4">
    <source>
        <dbReference type="Google" id="ProtNLM"/>
    </source>
</evidence>
<dbReference type="AlphaFoldDB" id="A0A4S8JVX6"/>
<dbReference type="EMBL" id="PYDT01000003">
    <property type="protein sequence ID" value="THU66389.1"/>
    <property type="molecule type" value="Genomic_DNA"/>
</dbReference>
<gene>
    <name evidence="2" type="ORF">C4D60_Mb05t13630</name>
</gene>
<name>A0A4S8JVX6_MUSBA</name>
<protein>
    <recommendedName>
        <fullName evidence="4">Secreted protein</fullName>
    </recommendedName>
</protein>
<feature type="chain" id="PRO_5020880057" description="Secreted protein" evidence="1">
    <location>
        <begin position="25"/>
        <end position="139"/>
    </location>
</feature>
<evidence type="ECO:0000313" key="3">
    <source>
        <dbReference type="Proteomes" id="UP000317650"/>
    </source>
</evidence>
<proteinExistence type="predicted"/>
<keyword evidence="1" id="KW-0732">Signal</keyword>
<feature type="signal peptide" evidence="1">
    <location>
        <begin position="1"/>
        <end position="24"/>
    </location>
</feature>